<proteinExistence type="inferred from homology"/>
<dbReference type="OrthoDB" id="9816117at2"/>
<dbReference type="InterPro" id="IPR006016">
    <property type="entry name" value="UspA"/>
</dbReference>
<name>A0A543K820_9MICO</name>
<dbReference type="PANTHER" id="PTHR46268">
    <property type="entry name" value="STRESS RESPONSE PROTEIN NHAX"/>
    <property type="match status" value="1"/>
</dbReference>
<protein>
    <submittedName>
        <fullName evidence="3">Nucleotide-binding universal stress UspA family protein</fullName>
    </submittedName>
</protein>
<evidence type="ECO:0000313" key="3">
    <source>
        <dbReference type="EMBL" id="TQM91210.1"/>
    </source>
</evidence>
<dbReference type="AlphaFoldDB" id="A0A543K820"/>
<reference evidence="3 4" key="1">
    <citation type="submission" date="2019-06" db="EMBL/GenBank/DDBJ databases">
        <title>Sequencing the genomes of 1000 actinobacteria strains.</title>
        <authorList>
            <person name="Klenk H.-P."/>
        </authorList>
    </citation>
    <scope>NUCLEOTIDE SEQUENCE [LARGE SCALE GENOMIC DNA]</scope>
    <source>
        <strain evidence="3 4">DSM 12362</strain>
    </source>
</reference>
<dbReference type="EMBL" id="VFPU01000002">
    <property type="protein sequence ID" value="TQM91210.1"/>
    <property type="molecule type" value="Genomic_DNA"/>
</dbReference>
<comment type="similarity">
    <text evidence="1">Belongs to the universal stress protein A family.</text>
</comment>
<dbReference type="SUPFAM" id="SSF52402">
    <property type="entry name" value="Adenine nucleotide alpha hydrolases-like"/>
    <property type="match status" value="1"/>
</dbReference>
<accession>A0A543K820</accession>
<evidence type="ECO:0000313" key="4">
    <source>
        <dbReference type="Proteomes" id="UP000315133"/>
    </source>
</evidence>
<dbReference type="Pfam" id="PF00582">
    <property type="entry name" value="Usp"/>
    <property type="match status" value="1"/>
</dbReference>
<dbReference type="Proteomes" id="UP000315133">
    <property type="component" value="Unassembled WGS sequence"/>
</dbReference>
<comment type="caution">
    <text evidence="3">The sequence shown here is derived from an EMBL/GenBank/DDBJ whole genome shotgun (WGS) entry which is preliminary data.</text>
</comment>
<dbReference type="RefSeq" id="WP_141820698.1">
    <property type="nucleotide sequence ID" value="NZ_BAAAIL010000001.1"/>
</dbReference>
<gene>
    <name evidence="3" type="ORF">FB476_2946</name>
</gene>
<evidence type="ECO:0000256" key="1">
    <source>
        <dbReference type="ARBA" id="ARBA00008791"/>
    </source>
</evidence>
<keyword evidence="4" id="KW-1185">Reference proteome</keyword>
<dbReference type="InterPro" id="IPR014729">
    <property type="entry name" value="Rossmann-like_a/b/a_fold"/>
</dbReference>
<evidence type="ECO:0000259" key="2">
    <source>
        <dbReference type="Pfam" id="PF00582"/>
    </source>
</evidence>
<dbReference type="PANTHER" id="PTHR46268:SF6">
    <property type="entry name" value="UNIVERSAL STRESS PROTEIN UP12"/>
    <property type="match status" value="1"/>
</dbReference>
<sequence length="142" mass="15343">MSYSKVLVPVVPGHGEEAWRAVEVARSLAGDEGTVTIITVVEDLPRYLTAEAYAVDPGLMESQREVAKAVVDEFLGQGLEVQVAYGHPTREILDEAEKGGYDCIVIASSQPGWKHFFLGSTASGVVRHAHCSVHVLREKPTA</sequence>
<dbReference type="Gene3D" id="3.40.50.620">
    <property type="entry name" value="HUPs"/>
    <property type="match status" value="1"/>
</dbReference>
<feature type="domain" description="UspA" evidence="2">
    <location>
        <begin position="3"/>
        <end position="137"/>
    </location>
</feature>
<organism evidence="3 4">
    <name type="scientific">Ornithinimicrobium humiphilum</name>
    <dbReference type="NCBI Taxonomy" id="125288"/>
    <lineage>
        <taxon>Bacteria</taxon>
        <taxon>Bacillati</taxon>
        <taxon>Actinomycetota</taxon>
        <taxon>Actinomycetes</taxon>
        <taxon>Micrococcales</taxon>
        <taxon>Ornithinimicrobiaceae</taxon>
        <taxon>Ornithinimicrobium</taxon>
    </lineage>
</organism>
<dbReference type="CDD" id="cd00293">
    <property type="entry name" value="USP-like"/>
    <property type="match status" value="1"/>
</dbReference>